<dbReference type="AlphaFoldDB" id="A0A1I1NE46"/>
<keyword evidence="2" id="KW-0418">Kinase</keyword>
<proteinExistence type="inferred from homology"/>
<dbReference type="PANTHER" id="PTHR18964:SF149">
    <property type="entry name" value="BIFUNCTIONAL UDP-N-ACETYLGLUCOSAMINE 2-EPIMERASE_N-ACETYLMANNOSAMINE KINASE"/>
    <property type="match status" value="1"/>
</dbReference>
<dbReference type="InterPro" id="IPR000600">
    <property type="entry name" value="ROK"/>
</dbReference>
<dbReference type="InterPro" id="IPR043129">
    <property type="entry name" value="ATPase_NBD"/>
</dbReference>
<dbReference type="GO" id="GO:0016301">
    <property type="term" value="F:kinase activity"/>
    <property type="evidence" value="ECO:0007669"/>
    <property type="project" value="UniProtKB-KW"/>
</dbReference>
<organism evidence="2 3">
    <name type="scientific">Pseudoalteromonas denitrificans DSM 6059</name>
    <dbReference type="NCBI Taxonomy" id="1123010"/>
    <lineage>
        <taxon>Bacteria</taxon>
        <taxon>Pseudomonadati</taxon>
        <taxon>Pseudomonadota</taxon>
        <taxon>Gammaproteobacteria</taxon>
        <taxon>Alteromonadales</taxon>
        <taxon>Pseudoalteromonadaceae</taxon>
        <taxon>Pseudoalteromonas</taxon>
    </lineage>
</organism>
<evidence type="ECO:0000313" key="3">
    <source>
        <dbReference type="Proteomes" id="UP000198862"/>
    </source>
</evidence>
<dbReference type="EMBL" id="FOLO01000023">
    <property type="protein sequence ID" value="SFC93043.1"/>
    <property type="molecule type" value="Genomic_DNA"/>
</dbReference>
<dbReference type="InterPro" id="IPR036390">
    <property type="entry name" value="WH_DNA-bd_sf"/>
</dbReference>
<keyword evidence="3" id="KW-1185">Reference proteome</keyword>
<evidence type="ECO:0000313" key="2">
    <source>
        <dbReference type="EMBL" id="SFC93043.1"/>
    </source>
</evidence>
<accession>A0A1I1NE46</accession>
<dbReference type="Gene3D" id="1.10.10.10">
    <property type="entry name" value="Winged helix-like DNA-binding domain superfamily/Winged helix DNA-binding domain"/>
    <property type="match status" value="1"/>
</dbReference>
<keyword evidence="2" id="KW-0808">Transferase</keyword>
<dbReference type="Gene3D" id="3.30.420.40">
    <property type="match status" value="2"/>
</dbReference>
<dbReference type="InterPro" id="IPR036388">
    <property type="entry name" value="WH-like_DNA-bd_sf"/>
</dbReference>
<protein>
    <submittedName>
        <fullName evidence="2">Sugar kinase of the NBD/HSP70 family, may contain an N-terminal HTH domain</fullName>
    </submittedName>
</protein>
<evidence type="ECO:0000256" key="1">
    <source>
        <dbReference type="ARBA" id="ARBA00006479"/>
    </source>
</evidence>
<dbReference type="Pfam" id="PF00480">
    <property type="entry name" value="ROK"/>
    <property type="match status" value="1"/>
</dbReference>
<reference evidence="2 3" key="1">
    <citation type="submission" date="2016-10" db="EMBL/GenBank/DDBJ databases">
        <authorList>
            <person name="de Groot N.N."/>
        </authorList>
    </citation>
    <scope>NUCLEOTIDE SEQUENCE [LARGE SCALE GENOMIC DNA]</scope>
    <source>
        <strain evidence="2 3">DSM 6059</strain>
    </source>
</reference>
<dbReference type="RefSeq" id="WP_091985575.1">
    <property type="nucleotide sequence ID" value="NZ_FOLO01000023.1"/>
</dbReference>
<sequence length="394" mass="43960">MKGSNSKQNKAQNLRLVLSQIVSLGPISRVEIARNTHLTKQTITNMVEELLEANLVIELGVKKEGSVGKPSKMLSLNKDAAYTFAFKINEKDISAGLFSLNGEQLNSLNTTYKEDKLINQIQFLFETLLTACQLQKTQLLGLGLSFNNAQERSIESYKKSKYLQSELSHLFNLPVALETTASACAAYHMLHAEARQLHSFIYIHLGDVVEASVVYDRQILLGQNGLTGAIGELFVTPETDKKTAELGRLNDFVSLNSLKKFIGKSGCNTESLIQYYTNHPDKITPWFDMAAEPMRIAIHTLESLLNCQTIIIGGDINSWFLDKFITLLRPFIPSISQFGDRHVVRLIKTPDVDHISLKGIATLPLHAALNDENMKTLSLSPLLNLNKIQNLIYT</sequence>
<dbReference type="PANTHER" id="PTHR18964">
    <property type="entry name" value="ROK (REPRESSOR, ORF, KINASE) FAMILY"/>
    <property type="match status" value="1"/>
</dbReference>
<comment type="similarity">
    <text evidence="1">Belongs to the ROK (NagC/XylR) family.</text>
</comment>
<dbReference type="Proteomes" id="UP000198862">
    <property type="component" value="Unassembled WGS sequence"/>
</dbReference>
<dbReference type="STRING" id="1123010.SAMN02745724_02963"/>
<gene>
    <name evidence="2" type="ORF">SAMN02745724_02963</name>
</gene>
<dbReference type="SUPFAM" id="SSF46785">
    <property type="entry name" value="Winged helix' DNA-binding domain"/>
    <property type="match status" value="1"/>
</dbReference>
<name>A0A1I1NE46_9GAMM</name>
<dbReference type="OrthoDB" id="8595273at2"/>
<dbReference type="SUPFAM" id="SSF53067">
    <property type="entry name" value="Actin-like ATPase domain"/>
    <property type="match status" value="2"/>
</dbReference>